<organism evidence="2 3">
    <name type="scientific">Rhizophagus irregularis (strain DAOM 197198w)</name>
    <name type="common">Glomus intraradices</name>
    <dbReference type="NCBI Taxonomy" id="1432141"/>
    <lineage>
        <taxon>Eukaryota</taxon>
        <taxon>Fungi</taxon>
        <taxon>Fungi incertae sedis</taxon>
        <taxon>Mucoromycota</taxon>
        <taxon>Glomeromycotina</taxon>
        <taxon>Glomeromycetes</taxon>
        <taxon>Glomerales</taxon>
        <taxon>Glomeraceae</taxon>
        <taxon>Rhizophagus</taxon>
    </lineage>
</organism>
<accession>A0A015MMN9</accession>
<keyword evidence="3" id="KW-1185">Reference proteome</keyword>
<dbReference type="AlphaFoldDB" id="A0A015MMN9"/>
<protein>
    <recommendedName>
        <fullName evidence="1">DUF8211 domain-containing protein</fullName>
    </recommendedName>
</protein>
<comment type="caution">
    <text evidence="2">The sequence shown here is derived from an EMBL/GenBank/DDBJ whole genome shotgun (WGS) entry which is preliminary data.</text>
</comment>
<dbReference type="HOGENOM" id="CLU_017869_1_1_1"/>
<evidence type="ECO:0000259" key="1">
    <source>
        <dbReference type="Pfam" id="PF26638"/>
    </source>
</evidence>
<feature type="domain" description="DUF8211" evidence="1">
    <location>
        <begin position="108"/>
        <end position="230"/>
    </location>
</feature>
<evidence type="ECO:0000313" key="2">
    <source>
        <dbReference type="EMBL" id="EXX68073.1"/>
    </source>
</evidence>
<gene>
    <name evidence="2" type="ORF">RirG_108380</name>
</gene>
<name>A0A015MMN9_RHIIW</name>
<dbReference type="EMBL" id="JEMT01017428">
    <property type="protein sequence ID" value="EXX68073.1"/>
    <property type="molecule type" value="Genomic_DNA"/>
</dbReference>
<sequence length="373" mass="43768">MLSHFFNLQKVLPRRIQQKYFNLIRCKLLERIDFIKSRASNESLNNKTTRTFFSFSYKRYRFHFGIYVPCDHFYAPGLSKIASRRRGPSPFIMSSNNRYSFINSKSTHANHLYQLWQFRYSQKIFSNRLGIERFTANGTNFVQTHPTASMYRKHLSDFNVFLSNNPSTSRKQKARFKRQCARVFKYNKLTPITTLEDKLAAGRRYRFLFLKSQHIYSVIHHLKYKFNNLSNNQSTSTSSSTLKDNPSQPTEVLAQFLSPSEIAALGRFLESLPKSFPFVRGHNPVDTTRLGWNYYLQYNPDLPHLPPNICIRSPDDDAVDASFANNNGTSLKHFHRRSATTSQLTTYNNSFHEHMKWASQPTPNNKSRKWKRL</sequence>
<dbReference type="Proteomes" id="UP000022910">
    <property type="component" value="Unassembled WGS sequence"/>
</dbReference>
<evidence type="ECO:0000313" key="3">
    <source>
        <dbReference type="Proteomes" id="UP000022910"/>
    </source>
</evidence>
<dbReference type="InterPro" id="IPR058524">
    <property type="entry name" value="DUF8211"/>
</dbReference>
<dbReference type="Pfam" id="PF26638">
    <property type="entry name" value="DUF8211"/>
    <property type="match status" value="1"/>
</dbReference>
<reference evidence="2 3" key="1">
    <citation type="submission" date="2014-02" db="EMBL/GenBank/DDBJ databases">
        <title>Single nucleus genome sequencing reveals high similarity among nuclei of an endomycorrhizal fungus.</title>
        <authorList>
            <person name="Lin K."/>
            <person name="Geurts R."/>
            <person name="Zhang Z."/>
            <person name="Limpens E."/>
            <person name="Saunders D.G."/>
            <person name="Mu D."/>
            <person name="Pang E."/>
            <person name="Cao H."/>
            <person name="Cha H."/>
            <person name="Lin T."/>
            <person name="Zhou Q."/>
            <person name="Shang Y."/>
            <person name="Li Y."/>
            <person name="Ivanov S."/>
            <person name="Sharma T."/>
            <person name="Velzen R.V."/>
            <person name="Ruijter N.D."/>
            <person name="Aanen D.K."/>
            <person name="Win J."/>
            <person name="Kamoun S."/>
            <person name="Bisseling T."/>
            <person name="Huang S."/>
        </authorList>
    </citation>
    <scope>NUCLEOTIDE SEQUENCE [LARGE SCALE GENOMIC DNA]</scope>
    <source>
        <strain evidence="3">DAOM197198w</strain>
    </source>
</reference>
<proteinExistence type="predicted"/>